<name>A0ABD1W4F9_9LAMI</name>
<reference evidence="10" key="1">
    <citation type="submission" date="2024-07" db="EMBL/GenBank/DDBJ databases">
        <title>Two chromosome-level genome assemblies of Korean endemic species Abeliophyllum distichum and Forsythia ovata (Oleaceae).</title>
        <authorList>
            <person name="Jang H."/>
        </authorList>
    </citation>
    <scope>NUCLEOTIDE SEQUENCE [LARGE SCALE GENOMIC DNA]</scope>
</reference>
<dbReference type="PANTHER" id="PTHR13184:SF5">
    <property type="entry name" value="METHYLTRANSFERASE-LIKE PROTEIN 17, MITOCHONDRIAL"/>
    <property type="match status" value="1"/>
</dbReference>
<evidence type="ECO:0000256" key="5">
    <source>
        <dbReference type="ARBA" id="ARBA00023014"/>
    </source>
</evidence>
<dbReference type="PANTHER" id="PTHR13184">
    <property type="entry name" value="37S RIBOSOMAL PROTEIN S22"/>
    <property type="match status" value="1"/>
</dbReference>
<keyword evidence="10" id="KW-1185">Reference proteome</keyword>
<dbReference type="InterPro" id="IPR015324">
    <property type="entry name" value="Ribosomal_Rsm22-like"/>
</dbReference>
<evidence type="ECO:0000313" key="10">
    <source>
        <dbReference type="Proteomes" id="UP001604277"/>
    </source>
</evidence>
<sequence>MEAAAEDDQYEDDPASPYDSDMSETDSVTENDDAEEEKPRADLGSGWGRIIYMPLRRGKRVEFDVCRAMNDEGTEGSFDRVVVTQSKNPTLHHQARRSIWGDLWPLRSGEIRKFYT</sequence>
<dbReference type="GO" id="GO:0046872">
    <property type="term" value="F:metal ion binding"/>
    <property type="evidence" value="ECO:0007669"/>
    <property type="project" value="UniProtKB-KW"/>
</dbReference>
<dbReference type="EMBL" id="JBFOLJ010000004">
    <property type="protein sequence ID" value="KAL2543788.1"/>
    <property type="molecule type" value="Genomic_DNA"/>
</dbReference>
<feature type="compositionally biased region" description="Acidic residues" evidence="8">
    <location>
        <begin position="1"/>
        <end position="14"/>
    </location>
</feature>
<dbReference type="Proteomes" id="UP001604277">
    <property type="component" value="Unassembled WGS sequence"/>
</dbReference>
<organism evidence="9 10">
    <name type="scientific">Forsythia ovata</name>
    <dbReference type="NCBI Taxonomy" id="205694"/>
    <lineage>
        <taxon>Eukaryota</taxon>
        <taxon>Viridiplantae</taxon>
        <taxon>Streptophyta</taxon>
        <taxon>Embryophyta</taxon>
        <taxon>Tracheophyta</taxon>
        <taxon>Spermatophyta</taxon>
        <taxon>Magnoliopsida</taxon>
        <taxon>eudicotyledons</taxon>
        <taxon>Gunneridae</taxon>
        <taxon>Pentapetalae</taxon>
        <taxon>asterids</taxon>
        <taxon>lamiids</taxon>
        <taxon>Lamiales</taxon>
        <taxon>Oleaceae</taxon>
        <taxon>Forsythieae</taxon>
        <taxon>Forsythia</taxon>
    </lineage>
</organism>
<dbReference type="AlphaFoldDB" id="A0ABD1W4F9"/>
<dbReference type="GO" id="GO:0051536">
    <property type="term" value="F:iron-sulfur cluster binding"/>
    <property type="evidence" value="ECO:0007669"/>
    <property type="project" value="UniProtKB-KW"/>
</dbReference>
<dbReference type="Pfam" id="PF09243">
    <property type="entry name" value="Rsm22"/>
    <property type="match status" value="1"/>
</dbReference>
<evidence type="ECO:0000256" key="1">
    <source>
        <dbReference type="ARBA" id="ARBA00004173"/>
    </source>
</evidence>
<dbReference type="InterPro" id="IPR052571">
    <property type="entry name" value="Mt_RNA_Methyltransferase"/>
</dbReference>
<protein>
    <submittedName>
        <fullName evidence="9">Uncharacterized protein</fullName>
    </submittedName>
</protein>
<evidence type="ECO:0000256" key="7">
    <source>
        <dbReference type="ARBA" id="ARBA00045681"/>
    </source>
</evidence>
<keyword evidence="4" id="KW-0408">Iron</keyword>
<keyword evidence="3" id="KW-0809">Transit peptide</keyword>
<proteinExistence type="predicted"/>
<comment type="subcellular location">
    <subcellularLocation>
        <location evidence="1">Mitochondrion</location>
    </subcellularLocation>
</comment>
<evidence type="ECO:0000313" key="9">
    <source>
        <dbReference type="EMBL" id="KAL2543788.1"/>
    </source>
</evidence>
<feature type="compositionally biased region" description="Acidic residues" evidence="8">
    <location>
        <begin position="21"/>
        <end position="36"/>
    </location>
</feature>
<comment type="caution">
    <text evidence="9">The sequence shown here is derived from an EMBL/GenBank/DDBJ whole genome shotgun (WGS) entry which is preliminary data.</text>
</comment>
<evidence type="ECO:0000256" key="4">
    <source>
        <dbReference type="ARBA" id="ARBA00023004"/>
    </source>
</evidence>
<keyword evidence="5" id="KW-0411">Iron-sulfur</keyword>
<evidence type="ECO:0000256" key="8">
    <source>
        <dbReference type="SAM" id="MobiDB-lite"/>
    </source>
</evidence>
<evidence type="ECO:0000256" key="3">
    <source>
        <dbReference type="ARBA" id="ARBA00022946"/>
    </source>
</evidence>
<evidence type="ECO:0000256" key="2">
    <source>
        <dbReference type="ARBA" id="ARBA00022723"/>
    </source>
</evidence>
<accession>A0ABD1W4F9</accession>
<gene>
    <name evidence="9" type="ORF">Fot_13021</name>
</gene>
<comment type="function">
    <text evidence="7">Mitochondrial ribosome (mitoribosome) assembly factor. Binds at the interface of the head and body domains of the mitochondrial small ribosomal subunit (mt-SSU), occluding the mRNA channel and preventing compaction of the head domain towards the body. Probable inactive methyltransferase: retains the characteristic folding and ability to bind S-adenosyl-L-methionine, but it probably lost its methyltransferase activity.</text>
</comment>
<keyword evidence="6" id="KW-0496">Mitochondrion</keyword>
<dbReference type="GO" id="GO:0005739">
    <property type="term" value="C:mitochondrion"/>
    <property type="evidence" value="ECO:0007669"/>
    <property type="project" value="UniProtKB-SubCell"/>
</dbReference>
<keyword evidence="2" id="KW-0479">Metal-binding</keyword>
<feature type="region of interest" description="Disordered" evidence="8">
    <location>
        <begin position="1"/>
        <end position="42"/>
    </location>
</feature>
<evidence type="ECO:0000256" key="6">
    <source>
        <dbReference type="ARBA" id="ARBA00023128"/>
    </source>
</evidence>